<gene>
    <name evidence="2" type="ORF">PanWU01x14_345650</name>
</gene>
<dbReference type="AlphaFoldDB" id="A0A2P5ACJ1"/>
<dbReference type="EMBL" id="JXTB01000670">
    <property type="protein sequence ID" value="PON34256.1"/>
    <property type="molecule type" value="Genomic_DNA"/>
</dbReference>
<evidence type="ECO:0000313" key="3">
    <source>
        <dbReference type="Proteomes" id="UP000237105"/>
    </source>
</evidence>
<protein>
    <submittedName>
        <fullName evidence="2">Uncharacterized protein</fullName>
    </submittedName>
</protein>
<name>A0A2P5ACJ1_PARAD</name>
<reference evidence="3" key="1">
    <citation type="submission" date="2016-06" db="EMBL/GenBank/DDBJ databases">
        <title>Parallel loss of symbiosis genes in relatives of nitrogen-fixing non-legume Parasponia.</title>
        <authorList>
            <person name="Van Velzen R."/>
            <person name="Holmer R."/>
            <person name="Bu F."/>
            <person name="Rutten L."/>
            <person name="Van Zeijl A."/>
            <person name="Liu W."/>
            <person name="Santuari L."/>
            <person name="Cao Q."/>
            <person name="Sharma T."/>
            <person name="Shen D."/>
            <person name="Roswanjaya Y."/>
            <person name="Wardhani T."/>
            <person name="Kalhor M.S."/>
            <person name="Jansen J."/>
            <person name="Van den Hoogen J."/>
            <person name="Gungor B."/>
            <person name="Hartog M."/>
            <person name="Hontelez J."/>
            <person name="Verver J."/>
            <person name="Yang W.-C."/>
            <person name="Schijlen E."/>
            <person name="Repin R."/>
            <person name="Schilthuizen M."/>
            <person name="Schranz E."/>
            <person name="Heidstra R."/>
            <person name="Miyata K."/>
            <person name="Fedorova E."/>
            <person name="Kohlen W."/>
            <person name="Bisseling T."/>
            <person name="Smit S."/>
            <person name="Geurts R."/>
        </authorList>
    </citation>
    <scope>NUCLEOTIDE SEQUENCE [LARGE SCALE GENOMIC DNA]</scope>
    <source>
        <strain evidence="3">cv. WU1-14</strain>
    </source>
</reference>
<organism evidence="2 3">
    <name type="scientific">Parasponia andersonii</name>
    <name type="common">Sponia andersonii</name>
    <dbReference type="NCBI Taxonomy" id="3476"/>
    <lineage>
        <taxon>Eukaryota</taxon>
        <taxon>Viridiplantae</taxon>
        <taxon>Streptophyta</taxon>
        <taxon>Embryophyta</taxon>
        <taxon>Tracheophyta</taxon>
        <taxon>Spermatophyta</taxon>
        <taxon>Magnoliopsida</taxon>
        <taxon>eudicotyledons</taxon>
        <taxon>Gunneridae</taxon>
        <taxon>Pentapetalae</taxon>
        <taxon>rosids</taxon>
        <taxon>fabids</taxon>
        <taxon>Rosales</taxon>
        <taxon>Cannabaceae</taxon>
        <taxon>Parasponia</taxon>
    </lineage>
</organism>
<dbReference type="Proteomes" id="UP000237105">
    <property type="component" value="Unassembled WGS sequence"/>
</dbReference>
<comment type="caution">
    <text evidence="2">The sequence shown here is derived from an EMBL/GenBank/DDBJ whole genome shotgun (WGS) entry which is preliminary data.</text>
</comment>
<proteinExistence type="predicted"/>
<accession>A0A2P5ACJ1</accession>
<sequence>MTAAILTIAMTSALFTIAMTTFLFTIVMTASLFTIIMTADLFTSIHTYINTLFFTIFWRITKVSLSLKMRIERELQNVAKYFFITTLSSLHIGEDGSMFPNCENG</sequence>
<keyword evidence="1" id="KW-0812">Transmembrane</keyword>
<keyword evidence="1" id="KW-1133">Transmembrane helix</keyword>
<feature type="transmembrane region" description="Helical" evidence="1">
    <location>
        <begin position="12"/>
        <end position="35"/>
    </location>
</feature>
<feature type="transmembrane region" description="Helical" evidence="1">
    <location>
        <begin position="41"/>
        <end position="60"/>
    </location>
</feature>
<evidence type="ECO:0000313" key="2">
    <source>
        <dbReference type="EMBL" id="PON34256.1"/>
    </source>
</evidence>
<keyword evidence="3" id="KW-1185">Reference proteome</keyword>
<evidence type="ECO:0000256" key="1">
    <source>
        <dbReference type="SAM" id="Phobius"/>
    </source>
</evidence>
<keyword evidence="1" id="KW-0472">Membrane</keyword>